<dbReference type="GO" id="GO:0016747">
    <property type="term" value="F:acyltransferase activity, transferring groups other than amino-acyl groups"/>
    <property type="evidence" value="ECO:0007669"/>
    <property type="project" value="InterPro"/>
</dbReference>
<evidence type="ECO:0000313" key="6">
    <source>
        <dbReference type="Proteomes" id="UP000248975"/>
    </source>
</evidence>
<sequence>MNTEAIARIRRFNRAVTLATGALDTSFLGLGRPLVAARVLWSTTAEGTDVTSIRENLRLDSGHLSRILRRLESEGMITTEPAPDDRRRRIARLTASGRAEVAEYDRLNDLMADGMLARSRDGAALLSAMDLIANTLNRDRIEIAPSDPEAPQAQACLAAYAALLAEKIPGFSATHVPVPDPEAASYRPPKGAFLLAKADGATLACVSLKTVAPGEGEVKRLWVAPSARGLGLARRMMTAIEDTARAMGLTRLRLDTNENLPEAIALYRATGWAEVAPFTGFPATHWFAKAL</sequence>
<dbReference type="PANTHER" id="PTHR43877">
    <property type="entry name" value="AMINOALKYLPHOSPHONATE N-ACETYLTRANSFERASE-RELATED-RELATED"/>
    <property type="match status" value="1"/>
</dbReference>
<dbReference type="Gene3D" id="3.40.630.30">
    <property type="match status" value="1"/>
</dbReference>
<dbReference type="Gene3D" id="1.10.10.10">
    <property type="entry name" value="Winged helix-like DNA-binding domain superfamily/Winged helix DNA-binding domain"/>
    <property type="match status" value="1"/>
</dbReference>
<dbReference type="Proteomes" id="UP000248975">
    <property type="component" value="Unassembled WGS sequence"/>
</dbReference>
<evidence type="ECO:0000256" key="1">
    <source>
        <dbReference type="ARBA" id="ARBA00022679"/>
    </source>
</evidence>
<comment type="caution">
    <text evidence="5">The sequence shown here is derived from an EMBL/GenBank/DDBJ whole genome shotgun (WGS) entry which is preliminary data.</text>
</comment>
<dbReference type="PANTHER" id="PTHR43877:SF2">
    <property type="entry name" value="AMINOALKYLPHOSPHONATE N-ACETYLTRANSFERASE-RELATED"/>
    <property type="match status" value="1"/>
</dbReference>
<protein>
    <submittedName>
        <fullName evidence="5">PadR family transcriptional regulator</fullName>
    </submittedName>
</protein>
<dbReference type="GO" id="GO:0003700">
    <property type="term" value="F:DNA-binding transcription factor activity"/>
    <property type="evidence" value="ECO:0007669"/>
    <property type="project" value="InterPro"/>
</dbReference>
<dbReference type="PROSITE" id="PS51186">
    <property type="entry name" value="GNAT"/>
    <property type="match status" value="1"/>
</dbReference>
<gene>
    <name evidence="5" type="ORF">DI533_08590</name>
</gene>
<evidence type="ECO:0000259" key="4">
    <source>
        <dbReference type="PROSITE" id="PS51186"/>
    </source>
</evidence>
<organism evidence="5 6">
    <name type="scientific">Cereibacter sphaeroides</name>
    <name type="common">Rhodobacter sphaeroides</name>
    <dbReference type="NCBI Taxonomy" id="1063"/>
    <lineage>
        <taxon>Bacteria</taxon>
        <taxon>Pseudomonadati</taxon>
        <taxon>Pseudomonadota</taxon>
        <taxon>Alphaproteobacteria</taxon>
        <taxon>Rhodobacterales</taxon>
        <taxon>Paracoccaceae</taxon>
        <taxon>Cereibacter</taxon>
    </lineage>
</organism>
<evidence type="ECO:0000313" key="5">
    <source>
        <dbReference type="EMBL" id="PZR00591.1"/>
    </source>
</evidence>
<evidence type="ECO:0000259" key="3">
    <source>
        <dbReference type="PROSITE" id="PS50995"/>
    </source>
</evidence>
<evidence type="ECO:0000256" key="2">
    <source>
        <dbReference type="ARBA" id="ARBA00023315"/>
    </source>
</evidence>
<dbReference type="Pfam" id="PF00583">
    <property type="entry name" value="Acetyltransf_1"/>
    <property type="match status" value="1"/>
</dbReference>
<dbReference type="InterPro" id="IPR000835">
    <property type="entry name" value="HTH_MarR-typ"/>
</dbReference>
<dbReference type="InterPro" id="IPR000182">
    <property type="entry name" value="GNAT_dom"/>
</dbReference>
<feature type="domain" description="N-acetyltransferase" evidence="4">
    <location>
        <begin position="141"/>
        <end position="291"/>
    </location>
</feature>
<dbReference type="InterPro" id="IPR036390">
    <property type="entry name" value="WH_DNA-bd_sf"/>
</dbReference>
<feature type="domain" description="HTH marR-type" evidence="3">
    <location>
        <begin position="1"/>
        <end position="134"/>
    </location>
</feature>
<dbReference type="InterPro" id="IPR050832">
    <property type="entry name" value="Bact_Acetyltransf"/>
</dbReference>
<dbReference type="EMBL" id="QFQS01000001">
    <property type="protein sequence ID" value="PZR00591.1"/>
    <property type="molecule type" value="Genomic_DNA"/>
</dbReference>
<accession>A0A2W5US20</accession>
<dbReference type="CDD" id="cd04301">
    <property type="entry name" value="NAT_SF"/>
    <property type="match status" value="1"/>
</dbReference>
<dbReference type="InterPro" id="IPR036388">
    <property type="entry name" value="WH-like_DNA-bd_sf"/>
</dbReference>
<dbReference type="AlphaFoldDB" id="A0A2W5US20"/>
<proteinExistence type="predicted"/>
<keyword evidence="2" id="KW-0012">Acyltransferase</keyword>
<dbReference type="InterPro" id="IPR016181">
    <property type="entry name" value="Acyl_CoA_acyltransferase"/>
</dbReference>
<reference evidence="5 6" key="1">
    <citation type="submission" date="2017-08" db="EMBL/GenBank/DDBJ databases">
        <title>Infants hospitalized years apart are colonized by the same room-sourced microbial strains.</title>
        <authorList>
            <person name="Brooks B."/>
            <person name="Olm M.R."/>
            <person name="Firek B.A."/>
            <person name="Baker R."/>
            <person name="Thomas B.C."/>
            <person name="Morowitz M.J."/>
            <person name="Banfield J.F."/>
        </authorList>
    </citation>
    <scope>NUCLEOTIDE SEQUENCE [LARGE SCALE GENOMIC DNA]</scope>
    <source>
        <strain evidence="5">S2_003_000_R2_11</strain>
    </source>
</reference>
<dbReference type="Pfam" id="PF01047">
    <property type="entry name" value="MarR"/>
    <property type="match status" value="1"/>
</dbReference>
<keyword evidence="1" id="KW-0808">Transferase</keyword>
<name>A0A2W5US20_CERSP</name>
<dbReference type="SUPFAM" id="SSF46785">
    <property type="entry name" value="Winged helix' DNA-binding domain"/>
    <property type="match status" value="1"/>
</dbReference>
<dbReference type="SUPFAM" id="SSF55729">
    <property type="entry name" value="Acyl-CoA N-acyltransferases (Nat)"/>
    <property type="match status" value="1"/>
</dbReference>
<dbReference type="SMART" id="SM00347">
    <property type="entry name" value="HTH_MARR"/>
    <property type="match status" value="1"/>
</dbReference>
<dbReference type="PROSITE" id="PS50995">
    <property type="entry name" value="HTH_MARR_2"/>
    <property type="match status" value="1"/>
</dbReference>